<evidence type="ECO:0000256" key="1">
    <source>
        <dbReference type="ARBA" id="ARBA00022679"/>
    </source>
</evidence>
<keyword evidence="5" id="KW-1185">Reference proteome</keyword>
<dbReference type="GO" id="GO:0016746">
    <property type="term" value="F:acyltransferase activity"/>
    <property type="evidence" value="ECO:0007669"/>
    <property type="project" value="UniProtKB-KW"/>
</dbReference>
<comment type="caution">
    <text evidence="4">The sequence shown here is derived from an EMBL/GenBank/DDBJ whole genome shotgun (WGS) entry which is preliminary data.</text>
</comment>
<dbReference type="SUPFAM" id="SSF55729">
    <property type="entry name" value="Acyl-CoA N-acyltransferases (Nat)"/>
    <property type="match status" value="1"/>
</dbReference>
<organism evidence="4 5">
    <name type="scientific">Chitinimonas lacunae</name>
    <dbReference type="NCBI Taxonomy" id="1963018"/>
    <lineage>
        <taxon>Bacteria</taxon>
        <taxon>Pseudomonadati</taxon>
        <taxon>Pseudomonadota</taxon>
        <taxon>Betaproteobacteria</taxon>
        <taxon>Neisseriales</taxon>
        <taxon>Chitinibacteraceae</taxon>
        <taxon>Chitinimonas</taxon>
    </lineage>
</organism>
<evidence type="ECO:0000256" key="2">
    <source>
        <dbReference type="ARBA" id="ARBA00023315"/>
    </source>
</evidence>
<evidence type="ECO:0000313" key="5">
    <source>
        <dbReference type="Proteomes" id="UP001595791"/>
    </source>
</evidence>
<dbReference type="PROSITE" id="PS51186">
    <property type="entry name" value="GNAT"/>
    <property type="match status" value="1"/>
</dbReference>
<protein>
    <submittedName>
        <fullName evidence="4">GNAT family N-acetyltransferase</fullName>
        <ecNumber evidence="4">2.3.-.-</ecNumber>
    </submittedName>
</protein>
<keyword evidence="2 4" id="KW-0012">Acyltransferase</keyword>
<dbReference type="InterPro" id="IPR050832">
    <property type="entry name" value="Bact_Acetyltransf"/>
</dbReference>
<dbReference type="Pfam" id="PF00583">
    <property type="entry name" value="Acetyltransf_1"/>
    <property type="match status" value="1"/>
</dbReference>
<dbReference type="Proteomes" id="UP001595791">
    <property type="component" value="Unassembled WGS sequence"/>
</dbReference>
<proteinExistence type="predicted"/>
<dbReference type="RefSeq" id="WP_378167594.1">
    <property type="nucleotide sequence ID" value="NZ_JBHSBU010000001.1"/>
</dbReference>
<evidence type="ECO:0000313" key="4">
    <source>
        <dbReference type="EMBL" id="MFC4161539.1"/>
    </source>
</evidence>
<accession>A0ABV8MU14</accession>
<dbReference type="InterPro" id="IPR000182">
    <property type="entry name" value="GNAT_dom"/>
</dbReference>
<feature type="domain" description="N-acetyltransferase" evidence="3">
    <location>
        <begin position="4"/>
        <end position="170"/>
    </location>
</feature>
<dbReference type="Gene3D" id="3.40.630.30">
    <property type="match status" value="1"/>
</dbReference>
<name>A0ABV8MU14_9NEIS</name>
<sequence>MSELLIRVAKPADAAAFRAFFSRLVADNDFMLPTAEEYSHRNDPEIATRLTQFATQPNHRFLLAWLGERLVGFLSVAGGAAHKNRGCGHVVVAVDAAQRRQGIGRALFDAAETWAISAGLWRLELSVMRHNEAARALYRAVGFEEEGIRRAALYWNGQAVDEVMMAKLLPLPKSDC</sequence>
<keyword evidence="1 4" id="KW-0808">Transferase</keyword>
<dbReference type="CDD" id="cd04301">
    <property type="entry name" value="NAT_SF"/>
    <property type="match status" value="1"/>
</dbReference>
<evidence type="ECO:0000259" key="3">
    <source>
        <dbReference type="PROSITE" id="PS51186"/>
    </source>
</evidence>
<dbReference type="PANTHER" id="PTHR43877">
    <property type="entry name" value="AMINOALKYLPHOSPHONATE N-ACETYLTRANSFERASE-RELATED-RELATED"/>
    <property type="match status" value="1"/>
</dbReference>
<gene>
    <name evidence="4" type="ORF">ACFOW7_19560</name>
</gene>
<dbReference type="EC" id="2.3.-.-" evidence="4"/>
<dbReference type="InterPro" id="IPR016181">
    <property type="entry name" value="Acyl_CoA_acyltransferase"/>
</dbReference>
<reference evidence="5" key="1">
    <citation type="journal article" date="2019" name="Int. J. Syst. Evol. Microbiol.">
        <title>The Global Catalogue of Microorganisms (GCM) 10K type strain sequencing project: providing services to taxonomists for standard genome sequencing and annotation.</title>
        <authorList>
            <consortium name="The Broad Institute Genomics Platform"/>
            <consortium name="The Broad Institute Genome Sequencing Center for Infectious Disease"/>
            <person name="Wu L."/>
            <person name="Ma J."/>
        </authorList>
    </citation>
    <scope>NUCLEOTIDE SEQUENCE [LARGE SCALE GENOMIC DNA]</scope>
    <source>
        <strain evidence="5">LMG 29894</strain>
    </source>
</reference>
<dbReference type="EMBL" id="JBHSBU010000001">
    <property type="protein sequence ID" value="MFC4161539.1"/>
    <property type="molecule type" value="Genomic_DNA"/>
</dbReference>